<sequence length="66" mass="6997">MEADRGGLAEFHKASLLHADDRNKIGAQVPGKRTRARNEKALRGEGFKSGSGVADQLIFGSSSPDS</sequence>
<name>A0ABQ6M0J9_9GAMM</name>
<feature type="region of interest" description="Disordered" evidence="1">
    <location>
        <begin position="44"/>
        <end position="66"/>
    </location>
</feature>
<proteinExistence type="predicted"/>
<keyword evidence="3" id="KW-1185">Reference proteome</keyword>
<evidence type="ECO:0000256" key="1">
    <source>
        <dbReference type="SAM" id="MobiDB-lite"/>
    </source>
</evidence>
<dbReference type="Proteomes" id="UP001224392">
    <property type="component" value="Unassembled WGS sequence"/>
</dbReference>
<evidence type="ECO:0000313" key="2">
    <source>
        <dbReference type="EMBL" id="GMG87800.1"/>
    </source>
</evidence>
<reference evidence="2 3" key="1">
    <citation type="submission" date="2023-04" db="EMBL/GenBank/DDBJ databases">
        <title>Marinobulbifer ophiurae gen. nov., sp. Nov., isolate from tissue of brittle star Ophioplocus japonicus.</title>
        <authorList>
            <person name="Kawano K."/>
            <person name="Sawayama S."/>
            <person name="Nakagawa S."/>
        </authorList>
    </citation>
    <scope>NUCLEOTIDE SEQUENCE [LARGE SCALE GENOMIC DNA]</scope>
    <source>
        <strain evidence="2 3">NKW57</strain>
    </source>
</reference>
<dbReference type="EMBL" id="BSYJ01000004">
    <property type="protein sequence ID" value="GMG87800.1"/>
    <property type="molecule type" value="Genomic_DNA"/>
</dbReference>
<organism evidence="2 3">
    <name type="scientific">Biformimicrobium ophioploci</name>
    <dbReference type="NCBI Taxonomy" id="3036711"/>
    <lineage>
        <taxon>Bacteria</taxon>
        <taxon>Pseudomonadati</taxon>
        <taxon>Pseudomonadota</taxon>
        <taxon>Gammaproteobacteria</taxon>
        <taxon>Cellvibrionales</taxon>
        <taxon>Microbulbiferaceae</taxon>
        <taxon>Biformimicrobium</taxon>
    </lineage>
</organism>
<comment type="caution">
    <text evidence="2">The sequence shown here is derived from an EMBL/GenBank/DDBJ whole genome shotgun (WGS) entry which is preliminary data.</text>
</comment>
<gene>
    <name evidence="2" type="ORF">MNKW57_21210</name>
</gene>
<accession>A0ABQ6M0J9</accession>
<evidence type="ECO:0000313" key="3">
    <source>
        <dbReference type="Proteomes" id="UP001224392"/>
    </source>
</evidence>
<protein>
    <submittedName>
        <fullName evidence="2">Uncharacterized protein</fullName>
    </submittedName>
</protein>